<evidence type="ECO:0000313" key="7">
    <source>
        <dbReference type="Proteomes" id="UP000179807"/>
    </source>
</evidence>
<dbReference type="PROSITE" id="PS00107">
    <property type="entry name" value="PROTEIN_KINASE_ATP"/>
    <property type="match status" value="1"/>
</dbReference>
<dbReference type="OrthoDB" id="248923at2759"/>
<dbReference type="GO" id="GO:0005524">
    <property type="term" value="F:ATP binding"/>
    <property type="evidence" value="ECO:0007669"/>
    <property type="project" value="UniProtKB-UniRule"/>
</dbReference>
<dbReference type="SMART" id="SM00220">
    <property type="entry name" value="S_TKc"/>
    <property type="match status" value="1"/>
</dbReference>
<dbReference type="Proteomes" id="UP000179807">
    <property type="component" value="Unassembled WGS sequence"/>
</dbReference>
<dbReference type="Gene3D" id="1.10.510.10">
    <property type="entry name" value="Transferase(Phosphotransferase) domain 1"/>
    <property type="match status" value="1"/>
</dbReference>
<dbReference type="InterPro" id="IPR011009">
    <property type="entry name" value="Kinase-like_dom_sf"/>
</dbReference>
<dbReference type="GeneID" id="94842308"/>
<comment type="caution">
    <text evidence="6">The sequence shown here is derived from an EMBL/GenBank/DDBJ whole genome shotgun (WGS) entry which is preliminary data.</text>
</comment>
<sequence>MNAGDSEAIKSERLAEIALKKHGYILQKTLGSGGYSIVYLARSRKYNSDFAIKQIRPKNNFRLDAALQELHTIMSLNHPNIIRIFNYFIESSNLYLVFEYCPGGSIQDIIDNSSLTLSKKKLIRYFRQIVEAIHFCQSKNIAHHDIKPGNILLDTYDRPKLADFGLSFKYETQEAFSMNFDGSLQFMAPELISRVAYDPFKADIWSLGITFYMMISKTSPWNYTTSNPTNKEELQKAIVEGNIMYPPTMKKKFVELLKKMLVVDISQRATMNDLLESFLFDEGNLSLDARSTPSFISSSVTLLSDDSMKLSKMKLITNISDDKIFVPGKEEPPANYSYHQFPRTFKHMLLSEMNMSKGRRQASLRTFSNIDTFSDVV</sequence>
<keyword evidence="1 3" id="KW-0547">Nucleotide-binding</keyword>
<gene>
    <name evidence="6" type="ORF">TRFO_30893</name>
</gene>
<keyword evidence="2 3" id="KW-0067">ATP-binding</keyword>
<evidence type="ECO:0000259" key="5">
    <source>
        <dbReference type="PROSITE" id="PS50011"/>
    </source>
</evidence>
<dbReference type="InterPro" id="IPR000719">
    <property type="entry name" value="Prot_kinase_dom"/>
</dbReference>
<dbReference type="PROSITE" id="PS50011">
    <property type="entry name" value="PROTEIN_KINASE_DOM"/>
    <property type="match status" value="1"/>
</dbReference>
<dbReference type="PROSITE" id="PS00108">
    <property type="entry name" value="PROTEIN_KINASE_ST"/>
    <property type="match status" value="1"/>
</dbReference>
<dbReference type="PANTHER" id="PTHR24362">
    <property type="entry name" value="SERINE/THREONINE-PROTEIN KINASE NEK"/>
    <property type="match status" value="1"/>
</dbReference>
<evidence type="ECO:0000256" key="4">
    <source>
        <dbReference type="RuleBase" id="RU000304"/>
    </source>
</evidence>
<evidence type="ECO:0000256" key="2">
    <source>
        <dbReference type="ARBA" id="ARBA00022840"/>
    </source>
</evidence>
<evidence type="ECO:0000313" key="6">
    <source>
        <dbReference type="EMBL" id="OHT02131.1"/>
    </source>
</evidence>
<keyword evidence="7" id="KW-1185">Reference proteome</keyword>
<dbReference type="AlphaFoldDB" id="A0A1J4JSU1"/>
<name>A0A1J4JSU1_9EUKA</name>
<reference evidence="6" key="1">
    <citation type="submission" date="2016-10" db="EMBL/GenBank/DDBJ databases">
        <authorList>
            <person name="Benchimol M."/>
            <person name="Almeida L.G."/>
            <person name="Vasconcelos A.T."/>
            <person name="Perreira-Neves A."/>
            <person name="Rosa I.A."/>
            <person name="Tasca T."/>
            <person name="Bogo M.R."/>
            <person name="de Souza W."/>
        </authorList>
    </citation>
    <scope>NUCLEOTIDE SEQUENCE [LARGE SCALE GENOMIC DNA]</scope>
    <source>
        <strain evidence="6">K</strain>
    </source>
</reference>
<organism evidence="6 7">
    <name type="scientific">Tritrichomonas foetus</name>
    <dbReference type="NCBI Taxonomy" id="1144522"/>
    <lineage>
        <taxon>Eukaryota</taxon>
        <taxon>Metamonada</taxon>
        <taxon>Parabasalia</taxon>
        <taxon>Tritrichomonadida</taxon>
        <taxon>Tritrichomonadidae</taxon>
        <taxon>Tritrichomonas</taxon>
    </lineage>
</organism>
<evidence type="ECO:0000256" key="1">
    <source>
        <dbReference type="ARBA" id="ARBA00022741"/>
    </source>
</evidence>
<feature type="domain" description="Protein kinase" evidence="5">
    <location>
        <begin position="24"/>
        <end position="280"/>
    </location>
</feature>
<dbReference type="VEuPathDB" id="TrichDB:TRFO_30893"/>
<keyword evidence="6" id="KW-0418">Kinase</keyword>
<dbReference type="EMBL" id="MLAK01000881">
    <property type="protein sequence ID" value="OHT02131.1"/>
    <property type="molecule type" value="Genomic_DNA"/>
</dbReference>
<evidence type="ECO:0000256" key="3">
    <source>
        <dbReference type="PROSITE-ProRule" id="PRU10141"/>
    </source>
</evidence>
<dbReference type="SUPFAM" id="SSF56112">
    <property type="entry name" value="Protein kinase-like (PK-like)"/>
    <property type="match status" value="1"/>
</dbReference>
<proteinExistence type="inferred from homology"/>
<protein>
    <submittedName>
        <fullName evidence="6">CAMK family protein kinase</fullName>
    </submittedName>
</protein>
<accession>A0A1J4JSU1</accession>
<keyword evidence="4" id="KW-0723">Serine/threonine-protein kinase</keyword>
<dbReference type="InterPro" id="IPR008271">
    <property type="entry name" value="Ser/Thr_kinase_AS"/>
</dbReference>
<dbReference type="Pfam" id="PF00069">
    <property type="entry name" value="Pkinase"/>
    <property type="match status" value="1"/>
</dbReference>
<feature type="binding site" evidence="3">
    <location>
        <position position="53"/>
    </location>
    <ligand>
        <name>ATP</name>
        <dbReference type="ChEBI" id="CHEBI:30616"/>
    </ligand>
</feature>
<dbReference type="FunFam" id="3.30.200.20:FF:000042">
    <property type="entry name" value="Aurora kinase A"/>
    <property type="match status" value="1"/>
</dbReference>
<dbReference type="PANTHER" id="PTHR24362:SF309">
    <property type="entry name" value="PROTEIN KINASE DOMAIN-CONTAINING PROTEIN"/>
    <property type="match status" value="1"/>
</dbReference>
<comment type="similarity">
    <text evidence="4">Belongs to the protein kinase superfamily.</text>
</comment>
<dbReference type="GO" id="GO:0004674">
    <property type="term" value="F:protein serine/threonine kinase activity"/>
    <property type="evidence" value="ECO:0007669"/>
    <property type="project" value="UniProtKB-KW"/>
</dbReference>
<keyword evidence="6" id="KW-0808">Transferase</keyword>
<dbReference type="InterPro" id="IPR017441">
    <property type="entry name" value="Protein_kinase_ATP_BS"/>
</dbReference>
<dbReference type="RefSeq" id="XP_068355267.1">
    <property type="nucleotide sequence ID" value="XM_068507604.1"/>
</dbReference>
<dbReference type="FunFam" id="1.10.510.10:FF:000571">
    <property type="entry name" value="Maternal embryonic leucine zipper kinase"/>
    <property type="match status" value="1"/>
</dbReference>